<protein>
    <recommendedName>
        <fullName evidence="2">fructose-bisphosphate aldolase</fullName>
        <ecNumber evidence="2">4.1.2.13</ecNumber>
    </recommendedName>
</protein>
<dbReference type="AlphaFoldDB" id="A0A075GJ78"/>
<dbReference type="InterPro" id="IPR002915">
    <property type="entry name" value="DeoC/FbaB/LacD_aldolase"/>
</dbReference>
<evidence type="ECO:0000256" key="2">
    <source>
        <dbReference type="ARBA" id="ARBA00013068"/>
    </source>
</evidence>
<dbReference type="Gene3D" id="3.20.20.70">
    <property type="entry name" value="Aldolase class I"/>
    <property type="match status" value="1"/>
</dbReference>
<feature type="active site" description="Proton donor" evidence="3">
    <location>
        <position position="160"/>
    </location>
</feature>
<dbReference type="PANTHER" id="PTHR47916:SF1">
    <property type="entry name" value="3-HYDROXY-5-PHOSPHONOOXYPENTANE-2,4-DIONE THIOLASE"/>
    <property type="match status" value="1"/>
</dbReference>
<dbReference type="PIRSF" id="PIRSF038992">
    <property type="entry name" value="Aldolase_Ia"/>
    <property type="match status" value="1"/>
</dbReference>
<keyword evidence="4" id="KW-0456">Lyase</keyword>
<evidence type="ECO:0000256" key="3">
    <source>
        <dbReference type="PIRSR" id="PIRSR038992-1"/>
    </source>
</evidence>
<sequence length="304" mass="32676">MQVVSEITVDELKQERLKQLLPTGRGVWIPIDHGASDWPVPGLSDVGSLVGALTSSRGPDAILSHRGPLSHHQYDTRENWRGGWVLHLSVSTRHGGVKSDFKVLAGEPSNVVVSALERGAVGVSVQVNLGNENEGEMLEFLASVSDECHFLGVPLLGMIYPRGPNLNVLEGDETEAVAHAARIGWELGCDVVKVPWTGSIESFQQVTSSVPIPVLVSGGHKQNDFKAVVRTVRAAMAAGAGGVCMGRQIFSDSDPAARVAEIVEVVHGIPWDADGRFKFDLDEADDLEDLVESFRDSLGKFSNN</sequence>
<dbReference type="SUPFAM" id="SSF51569">
    <property type="entry name" value="Aldolase"/>
    <property type="match status" value="1"/>
</dbReference>
<feature type="active site" description="Schiff-base intermediate with dihydroxyacetone-P" evidence="3">
    <location>
        <position position="193"/>
    </location>
</feature>
<dbReference type="InterPro" id="IPR041720">
    <property type="entry name" value="FbaB-like"/>
</dbReference>
<dbReference type="EMBL" id="KF900635">
    <property type="protein sequence ID" value="AIF01957.1"/>
    <property type="molecule type" value="Genomic_DNA"/>
</dbReference>
<dbReference type="GO" id="GO:0004332">
    <property type="term" value="F:fructose-bisphosphate aldolase activity"/>
    <property type="evidence" value="ECO:0007669"/>
    <property type="project" value="UniProtKB-EC"/>
</dbReference>
<dbReference type="SMART" id="SM01133">
    <property type="entry name" value="DeoC"/>
    <property type="match status" value="1"/>
</dbReference>
<comment type="similarity">
    <text evidence="1">Belongs to the DeoC/FbaB aldolase family.</text>
</comment>
<evidence type="ECO:0000256" key="1">
    <source>
        <dbReference type="ARBA" id="ARBA00008116"/>
    </source>
</evidence>
<organism evidence="4">
    <name type="scientific">uncultured marine group II/III euryarchaeote KM3_151_F02</name>
    <dbReference type="NCBI Taxonomy" id="1457893"/>
    <lineage>
        <taxon>Archaea</taxon>
        <taxon>Methanobacteriati</taxon>
        <taxon>Methanobacteriota</taxon>
        <taxon>environmental samples</taxon>
    </lineage>
</organism>
<reference evidence="4" key="1">
    <citation type="journal article" date="2014" name="Genome Biol. Evol.">
        <title>Pangenome evidence for extensive interdomain horizontal transfer affecting lineage core and shell genes in uncultured planktonic thaumarchaeota and euryarchaeota.</title>
        <authorList>
            <person name="Deschamps P."/>
            <person name="Zivanovic Y."/>
            <person name="Moreira D."/>
            <person name="Rodriguez-Valera F."/>
            <person name="Lopez-Garcia P."/>
        </authorList>
    </citation>
    <scope>NUCLEOTIDE SEQUENCE</scope>
</reference>
<dbReference type="EC" id="4.1.2.13" evidence="2"/>
<dbReference type="InterPro" id="IPR050456">
    <property type="entry name" value="DeoC/FbaB_aldolase"/>
</dbReference>
<proteinExistence type="inferred from homology"/>
<name>A0A075GJ78_9EURY</name>
<accession>A0A075GJ78</accession>
<dbReference type="Pfam" id="PF01791">
    <property type="entry name" value="DeoC"/>
    <property type="match status" value="1"/>
</dbReference>
<gene>
    <name evidence="4" type="primary">fbaB</name>
</gene>
<dbReference type="PANTHER" id="PTHR47916">
    <property type="entry name" value="FRUCTOSE-BISPHOSPHATE ALDOLASE CLASS 1"/>
    <property type="match status" value="1"/>
</dbReference>
<dbReference type="InterPro" id="IPR013785">
    <property type="entry name" value="Aldolase_TIM"/>
</dbReference>
<evidence type="ECO:0000313" key="4">
    <source>
        <dbReference type="EMBL" id="AIF01957.1"/>
    </source>
</evidence>